<comment type="subcellular location">
    <subcellularLocation>
        <location evidence="2">Cell membrane</location>
        <topology evidence="2">Multi-pass membrane protein</topology>
    </subcellularLocation>
</comment>
<accession>A0A839ITI7</accession>
<keyword evidence="4" id="KW-1003">Cell membrane</keyword>
<evidence type="ECO:0000256" key="6">
    <source>
        <dbReference type="ARBA" id="ARBA00022679"/>
    </source>
</evidence>
<keyword evidence="18" id="KW-0175">Coiled coil</keyword>
<comment type="subunit">
    <text evidence="14">At low DSF concentrations, interacts with RpfF.</text>
</comment>
<dbReference type="SMART" id="SM00448">
    <property type="entry name" value="REC"/>
    <property type="match status" value="1"/>
</dbReference>
<dbReference type="CDD" id="cd16922">
    <property type="entry name" value="HATPase_EvgS-ArcB-TorS-like"/>
    <property type="match status" value="1"/>
</dbReference>
<evidence type="ECO:0000256" key="10">
    <source>
        <dbReference type="ARBA" id="ARBA00022840"/>
    </source>
</evidence>
<dbReference type="Pfam" id="PF12860">
    <property type="entry name" value="PAS_7"/>
    <property type="match status" value="1"/>
</dbReference>
<keyword evidence="13" id="KW-0472">Membrane</keyword>
<reference evidence="23 24" key="1">
    <citation type="submission" date="2020-08" db="EMBL/GenBank/DDBJ databases">
        <title>Oceanospirillum sp. nov. isolated from marine sediment.</title>
        <authorList>
            <person name="Ji X."/>
        </authorList>
    </citation>
    <scope>NUCLEOTIDE SEQUENCE [LARGE SCALE GENOMIC DNA]</scope>
    <source>
        <strain evidence="23 24">D5</strain>
    </source>
</reference>
<evidence type="ECO:0000256" key="15">
    <source>
        <dbReference type="ARBA" id="ARBA00068150"/>
    </source>
</evidence>
<evidence type="ECO:0000256" key="7">
    <source>
        <dbReference type="ARBA" id="ARBA00022692"/>
    </source>
</evidence>
<feature type="domain" description="PAC" evidence="21">
    <location>
        <begin position="247"/>
        <end position="298"/>
    </location>
</feature>
<dbReference type="GO" id="GO:0005886">
    <property type="term" value="C:plasma membrane"/>
    <property type="evidence" value="ECO:0007669"/>
    <property type="project" value="UniProtKB-SubCell"/>
</dbReference>
<dbReference type="CDD" id="cd00088">
    <property type="entry name" value="HPT"/>
    <property type="match status" value="1"/>
</dbReference>
<evidence type="ECO:0000256" key="4">
    <source>
        <dbReference type="ARBA" id="ARBA00022475"/>
    </source>
</evidence>
<dbReference type="SUPFAM" id="SSF47384">
    <property type="entry name" value="Homodimeric domain of signal transducing histidine kinase"/>
    <property type="match status" value="1"/>
</dbReference>
<keyword evidence="11" id="KW-1133">Transmembrane helix</keyword>
<dbReference type="Gene3D" id="3.40.50.2300">
    <property type="match status" value="2"/>
</dbReference>
<dbReference type="InterPro" id="IPR000014">
    <property type="entry name" value="PAS"/>
</dbReference>
<evidence type="ECO:0000259" key="22">
    <source>
        <dbReference type="PROSITE" id="PS50894"/>
    </source>
</evidence>
<dbReference type="AlphaFoldDB" id="A0A839ITI7"/>
<feature type="domain" description="HPt" evidence="22">
    <location>
        <begin position="966"/>
        <end position="1067"/>
    </location>
</feature>
<dbReference type="SUPFAM" id="SSF52172">
    <property type="entry name" value="CheY-like"/>
    <property type="match status" value="2"/>
</dbReference>
<dbReference type="Gene3D" id="3.30.450.20">
    <property type="entry name" value="PAS domain"/>
    <property type="match status" value="3"/>
</dbReference>
<dbReference type="FunFam" id="1.10.287.130:FF:000002">
    <property type="entry name" value="Two-component osmosensing histidine kinase"/>
    <property type="match status" value="1"/>
</dbReference>
<evidence type="ECO:0000256" key="18">
    <source>
        <dbReference type="SAM" id="Coils"/>
    </source>
</evidence>
<dbReference type="Pfam" id="PF00072">
    <property type="entry name" value="Response_reg"/>
    <property type="match status" value="2"/>
</dbReference>
<dbReference type="InterPro" id="IPR001610">
    <property type="entry name" value="PAC"/>
</dbReference>
<evidence type="ECO:0000256" key="13">
    <source>
        <dbReference type="ARBA" id="ARBA00023136"/>
    </source>
</evidence>
<dbReference type="SMART" id="SM00086">
    <property type="entry name" value="PAC"/>
    <property type="match status" value="1"/>
</dbReference>
<keyword evidence="7" id="KW-0812">Transmembrane</keyword>
<dbReference type="InterPro" id="IPR036097">
    <property type="entry name" value="HisK_dim/P_sf"/>
</dbReference>
<evidence type="ECO:0000256" key="14">
    <source>
        <dbReference type="ARBA" id="ARBA00064003"/>
    </source>
</evidence>
<evidence type="ECO:0000256" key="5">
    <source>
        <dbReference type="ARBA" id="ARBA00022553"/>
    </source>
</evidence>
<dbReference type="EC" id="2.7.13.3" evidence="3"/>
<dbReference type="InterPro" id="IPR008207">
    <property type="entry name" value="Sig_transdc_His_kin_Hpt_dom"/>
</dbReference>
<dbReference type="InterPro" id="IPR036641">
    <property type="entry name" value="HPT_dom_sf"/>
</dbReference>
<evidence type="ECO:0000256" key="1">
    <source>
        <dbReference type="ARBA" id="ARBA00000085"/>
    </source>
</evidence>
<dbReference type="SMART" id="SM00387">
    <property type="entry name" value="HATPase_c"/>
    <property type="match status" value="1"/>
</dbReference>
<dbReference type="GO" id="GO:0005524">
    <property type="term" value="F:ATP binding"/>
    <property type="evidence" value="ECO:0007669"/>
    <property type="project" value="UniProtKB-KW"/>
</dbReference>
<dbReference type="InterPro" id="IPR036890">
    <property type="entry name" value="HATPase_C_sf"/>
</dbReference>
<keyword evidence="12" id="KW-0902">Two-component regulatory system</keyword>
<dbReference type="SMART" id="SM00091">
    <property type="entry name" value="PAS"/>
    <property type="match status" value="3"/>
</dbReference>
<evidence type="ECO:0000259" key="21">
    <source>
        <dbReference type="PROSITE" id="PS50113"/>
    </source>
</evidence>
<dbReference type="PANTHER" id="PTHR45339:SF1">
    <property type="entry name" value="HYBRID SIGNAL TRANSDUCTION HISTIDINE KINASE J"/>
    <property type="match status" value="1"/>
</dbReference>
<protein>
    <recommendedName>
        <fullName evidence="15">Sensory/regulatory protein RpfC</fullName>
        <ecNumber evidence="3">2.7.13.3</ecNumber>
    </recommendedName>
</protein>
<dbReference type="InterPro" id="IPR001789">
    <property type="entry name" value="Sig_transdc_resp-reg_receiver"/>
</dbReference>
<dbReference type="CDD" id="cd17546">
    <property type="entry name" value="REC_hyHK_CKI1_RcsC-like"/>
    <property type="match status" value="1"/>
</dbReference>
<dbReference type="Gene3D" id="3.30.565.10">
    <property type="entry name" value="Histidine kinase-like ATPase, C-terminal domain"/>
    <property type="match status" value="1"/>
</dbReference>
<evidence type="ECO:0000256" key="17">
    <source>
        <dbReference type="PROSITE-ProRule" id="PRU00169"/>
    </source>
</evidence>
<dbReference type="Pfam" id="PF13426">
    <property type="entry name" value="PAS_9"/>
    <property type="match status" value="1"/>
</dbReference>
<dbReference type="CDD" id="cd00082">
    <property type="entry name" value="HisKA"/>
    <property type="match status" value="1"/>
</dbReference>
<name>A0A839ITI7_9GAMM</name>
<proteinExistence type="predicted"/>
<feature type="modified residue" description="4-aspartylphosphate" evidence="17">
    <location>
        <position position="732"/>
    </location>
</feature>
<dbReference type="InterPro" id="IPR035965">
    <property type="entry name" value="PAS-like_dom_sf"/>
</dbReference>
<dbReference type="RefSeq" id="WP_182810033.1">
    <property type="nucleotide sequence ID" value="NZ_JACJFM010000025.1"/>
</dbReference>
<dbReference type="Pfam" id="PF13188">
    <property type="entry name" value="PAS_8"/>
    <property type="match status" value="1"/>
</dbReference>
<dbReference type="InterPro" id="IPR004358">
    <property type="entry name" value="Sig_transdc_His_kin-like_C"/>
</dbReference>
<evidence type="ECO:0000313" key="24">
    <source>
        <dbReference type="Proteomes" id="UP000565262"/>
    </source>
</evidence>
<feature type="domain" description="Response regulatory" evidence="20">
    <location>
        <begin position="683"/>
        <end position="796"/>
    </location>
</feature>
<comment type="catalytic activity">
    <reaction evidence="1">
        <text>ATP + protein L-histidine = ADP + protein N-phospho-L-histidine.</text>
        <dbReference type="EC" id="2.7.13.3"/>
    </reaction>
</comment>
<keyword evidence="10" id="KW-0067">ATP-binding</keyword>
<evidence type="ECO:0000259" key="19">
    <source>
        <dbReference type="PROSITE" id="PS50109"/>
    </source>
</evidence>
<feature type="modified residue" description="Phosphohistidine" evidence="16">
    <location>
        <position position="1010"/>
    </location>
</feature>
<evidence type="ECO:0000256" key="11">
    <source>
        <dbReference type="ARBA" id="ARBA00022989"/>
    </source>
</evidence>
<dbReference type="CDD" id="cd00130">
    <property type="entry name" value="PAS"/>
    <property type="match status" value="1"/>
</dbReference>
<evidence type="ECO:0000256" key="9">
    <source>
        <dbReference type="ARBA" id="ARBA00022777"/>
    </source>
</evidence>
<dbReference type="NCBIfam" id="TIGR00229">
    <property type="entry name" value="sensory_box"/>
    <property type="match status" value="1"/>
</dbReference>
<dbReference type="InterPro" id="IPR000700">
    <property type="entry name" value="PAS-assoc_C"/>
</dbReference>
<dbReference type="SUPFAM" id="SSF55785">
    <property type="entry name" value="PYP-like sensor domain (PAS domain)"/>
    <property type="match status" value="3"/>
</dbReference>
<evidence type="ECO:0000256" key="16">
    <source>
        <dbReference type="PROSITE-ProRule" id="PRU00110"/>
    </source>
</evidence>
<keyword evidence="24" id="KW-1185">Reference proteome</keyword>
<dbReference type="InterPro" id="IPR011006">
    <property type="entry name" value="CheY-like_superfamily"/>
</dbReference>
<evidence type="ECO:0000256" key="8">
    <source>
        <dbReference type="ARBA" id="ARBA00022741"/>
    </source>
</evidence>
<sequence>MHKLLLKQLEQAIHHSSDGQPDLDHLLEIISQHYDETDRKNHPYQPYITALSSDANQNITHQARDYFENALDQIGDGVLFLDCNGNITGLNKVACSLMNQPAAELNRENISKIFTQLPDWEDQTHQTCESRLKHNYLPVELIKGNTEHTDGQERLLIFRDISERLQAREKLQDSEQKFRDYAESSSDWFWETDEQHRIIGLTGYSALMNKDQRDQLIGRSRMELMKHAPKEIFAQHIADLNAHRPFRDLEYELELRSGKSLVSISGKPIFNADGQFTGYRGSARDITEQQKSHESLQRLEHQLRTAIGSMNEGIALFDAQDKLVLFNDRAREIYSAIADVIKIGSNYSDIARALIERGAFRLETDSRHWLTNQISKDTRFTPRNNIVRTCNDTYIRAIEYPTPDGGTVGIYSDVTETVILQNNLRSEKEKAEQANQAKSDFLANMSHEIRTPMNAIIGLSFLATQDEHLTEDQKEHLEKIHSSSNHLLGILNDILDYSKIEAGKMSITPHEFEFQQLIQQTTTFVQPAIREKQLDLYWDIDPQIPEYVEGDLLRLSQVMINLVGNAAKFTDAGHIIISMSLRHTGMNKRFMLDISILDTGIGISSEQQARLFAPFTQADNSITRDYGGTGLGLSISHQLIELMGGELSLNSSPGQGSCFSFSVMLSAKSETSFCLRSALNHQHIFLLDNNPFSYKSIRPLLEYNQCQISLFDNIEHLIQTLRHTSSGLIILDWEQLTAEKQRIVAELQKERTIPLLIISTQSKQIIKTHFTDQSLLSVIEKPFTPQALCDGLQHLLQNNLSEVIPLAYKEEKDDNYQILLVEDNSVNQMVAGRFLKKMGLEYDIAENGLKALAQLELSQYDLILMDLQMPEMDGITATTKIRQYTAFKDLPIIAMTANAMQGDKEQCLQAGMNDYISKPVSYSELQDKLTYWLYKELNNSSQLIRQSEQEKTAPVLLLNPDNLMARLDYSEELRDILIKEFLTSIHHLQGNTLYEQLACLDHTSLQSELHKLKGSAATIGADLLAHQAEQLEKSLQNSSYSEVQKKSKLQEIQETLNKSLKHLKALI</sequence>
<dbReference type="GO" id="GO:0000155">
    <property type="term" value="F:phosphorelay sensor kinase activity"/>
    <property type="evidence" value="ECO:0007669"/>
    <property type="project" value="InterPro"/>
</dbReference>
<feature type="domain" description="Histidine kinase" evidence="19">
    <location>
        <begin position="444"/>
        <end position="667"/>
    </location>
</feature>
<comment type="caution">
    <text evidence="23">The sequence shown here is derived from an EMBL/GenBank/DDBJ whole genome shotgun (WGS) entry which is preliminary data.</text>
</comment>
<gene>
    <name evidence="23" type="ORF">H4O21_16785</name>
</gene>
<dbReference type="Gene3D" id="1.20.120.160">
    <property type="entry name" value="HPT domain"/>
    <property type="match status" value="1"/>
</dbReference>
<dbReference type="PROSITE" id="PS50109">
    <property type="entry name" value="HIS_KIN"/>
    <property type="match status" value="1"/>
</dbReference>
<dbReference type="Gene3D" id="1.10.287.130">
    <property type="match status" value="1"/>
</dbReference>
<evidence type="ECO:0000256" key="3">
    <source>
        <dbReference type="ARBA" id="ARBA00012438"/>
    </source>
</evidence>
<dbReference type="PROSITE" id="PS50894">
    <property type="entry name" value="HPT"/>
    <property type="match status" value="1"/>
</dbReference>
<dbReference type="EMBL" id="JACJFM010000025">
    <property type="protein sequence ID" value="MBB1488261.1"/>
    <property type="molecule type" value="Genomic_DNA"/>
</dbReference>
<dbReference type="Pfam" id="PF01627">
    <property type="entry name" value="Hpt"/>
    <property type="match status" value="1"/>
</dbReference>
<feature type="domain" description="Response regulatory" evidence="20">
    <location>
        <begin position="817"/>
        <end position="933"/>
    </location>
</feature>
<organism evidence="23 24">
    <name type="scientific">Oceanospirillum sediminis</name>
    <dbReference type="NCBI Taxonomy" id="2760088"/>
    <lineage>
        <taxon>Bacteria</taxon>
        <taxon>Pseudomonadati</taxon>
        <taxon>Pseudomonadota</taxon>
        <taxon>Gammaproteobacteria</taxon>
        <taxon>Oceanospirillales</taxon>
        <taxon>Oceanospirillaceae</taxon>
        <taxon>Oceanospirillum</taxon>
    </lineage>
</organism>
<dbReference type="PRINTS" id="PR00344">
    <property type="entry name" value="BCTRLSENSOR"/>
</dbReference>
<keyword evidence="5 17" id="KW-0597">Phosphoprotein</keyword>
<dbReference type="PANTHER" id="PTHR45339">
    <property type="entry name" value="HYBRID SIGNAL TRANSDUCTION HISTIDINE KINASE J"/>
    <property type="match status" value="1"/>
</dbReference>
<feature type="coiled-coil region" evidence="18">
    <location>
        <begin position="417"/>
        <end position="444"/>
    </location>
</feature>
<feature type="modified residue" description="4-aspartylphosphate" evidence="17">
    <location>
        <position position="866"/>
    </location>
</feature>
<dbReference type="Pfam" id="PF00512">
    <property type="entry name" value="HisKA"/>
    <property type="match status" value="1"/>
</dbReference>
<dbReference type="PROSITE" id="PS50110">
    <property type="entry name" value="RESPONSE_REGULATORY"/>
    <property type="match status" value="2"/>
</dbReference>
<dbReference type="Pfam" id="PF02518">
    <property type="entry name" value="HATPase_c"/>
    <property type="match status" value="1"/>
</dbReference>
<keyword evidence="8" id="KW-0547">Nucleotide-binding</keyword>
<keyword evidence="6" id="KW-0808">Transferase</keyword>
<dbReference type="InterPro" id="IPR005467">
    <property type="entry name" value="His_kinase_dom"/>
</dbReference>
<dbReference type="SMART" id="SM00388">
    <property type="entry name" value="HisKA"/>
    <property type="match status" value="1"/>
</dbReference>
<dbReference type="FunFam" id="3.30.565.10:FF:000010">
    <property type="entry name" value="Sensor histidine kinase RcsC"/>
    <property type="match status" value="1"/>
</dbReference>
<evidence type="ECO:0000256" key="2">
    <source>
        <dbReference type="ARBA" id="ARBA00004651"/>
    </source>
</evidence>
<dbReference type="Proteomes" id="UP000565262">
    <property type="component" value="Unassembled WGS sequence"/>
</dbReference>
<keyword evidence="9" id="KW-0418">Kinase</keyword>
<dbReference type="SUPFAM" id="SSF47226">
    <property type="entry name" value="Histidine-containing phosphotransfer domain, HPT domain"/>
    <property type="match status" value="1"/>
</dbReference>
<dbReference type="InterPro" id="IPR003594">
    <property type="entry name" value="HATPase_dom"/>
</dbReference>
<evidence type="ECO:0000256" key="12">
    <source>
        <dbReference type="ARBA" id="ARBA00023012"/>
    </source>
</evidence>
<dbReference type="PROSITE" id="PS50113">
    <property type="entry name" value="PAC"/>
    <property type="match status" value="1"/>
</dbReference>
<dbReference type="SUPFAM" id="SSF55874">
    <property type="entry name" value="ATPase domain of HSP90 chaperone/DNA topoisomerase II/histidine kinase"/>
    <property type="match status" value="1"/>
</dbReference>
<evidence type="ECO:0000259" key="20">
    <source>
        <dbReference type="PROSITE" id="PS50110"/>
    </source>
</evidence>
<evidence type="ECO:0000313" key="23">
    <source>
        <dbReference type="EMBL" id="MBB1488261.1"/>
    </source>
</evidence>
<dbReference type="InterPro" id="IPR003661">
    <property type="entry name" value="HisK_dim/P_dom"/>
</dbReference>